<evidence type="ECO:0000313" key="5">
    <source>
        <dbReference type="Proteomes" id="UP000789759"/>
    </source>
</evidence>
<reference evidence="4" key="1">
    <citation type="submission" date="2021-06" db="EMBL/GenBank/DDBJ databases">
        <authorList>
            <person name="Kallberg Y."/>
            <person name="Tangrot J."/>
            <person name="Rosling A."/>
        </authorList>
    </citation>
    <scope>NUCLEOTIDE SEQUENCE</scope>
    <source>
        <strain evidence="4">FL966</strain>
    </source>
</reference>
<feature type="chain" id="PRO_5040211849" evidence="2">
    <location>
        <begin position="26"/>
        <end position="136"/>
    </location>
</feature>
<dbReference type="InterPro" id="IPR036875">
    <property type="entry name" value="Znf_CCHC_sf"/>
</dbReference>
<dbReference type="Gene3D" id="4.10.60.10">
    <property type="entry name" value="Zinc finger, CCHC-type"/>
    <property type="match status" value="1"/>
</dbReference>
<keyword evidence="1" id="KW-0479">Metal-binding</keyword>
<dbReference type="PROSITE" id="PS50158">
    <property type="entry name" value="ZF_CCHC"/>
    <property type="match status" value="1"/>
</dbReference>
<organism evidence="4 5">
    <name type="scientific">Cetraspora pellucida</name>
    <dbReference type="NCBI Taxonomy" id="1433469"/>
    <lineage>
        <taxon>Eukaryota</taxon>
        <taxon>Fungi</taxon>
        <taxon>Fungi incertae sedis</taxon>
        <taxon>Mucoromycota</taxon>
        <taxon>Glomeromycotina</taxon>
        <taxon>Glomeromycetes</taxon>
        <taxon>Diversisporales</taxon>
        <taxon>Gigasporaceae</taxon>
        <taxon>Cetraspora</taxon>
    </lineage>
</organism>
<name>A0A9N9KGN5_9GLOM</name>
<dbReference type="AlphaFoldDB" id="A0A9N9KGN5"/>
<accession>A0A9N9KGN5</accession>
<keyword evidence="1" id="KW-0862">Zinc</keyword>
<keyword evidence="5" id="KW-1185">Reference proteome</keyword>
<dbReference type="OrthoDB" id="8026949at2759"/>
<protein>
    <submittedName>
        <fullName evidence="4">24298_t:CDS:1</fullName>
    </submittedName>
</protein>
<proteinExistence type="predicted"/>
<dbReference type="GO" id="GO:0003676">
    <property type="term" value="F:nucleic acid binding"/>
    <property type="evidence" value="ECO:0007669"/>
    <property type="project" value="InterPro"/>
</dbReference>
<feature type="signal peptide" evidence="2">
    <location>
        <begin position="1"/>
        <end position="25"/>
    </location>
</feature>
<evidence type="ECO:0000313" key="4">
    <source>
        <dbReference type="EMBL" id="CAG8825491.1"/>
    </source>
</evidence>
<keyword evidence="2" id="KW-0732">Signal</keyword>
<evidence type="ECO:0000256" key="1">
    <source>
        <dbReference type="PROSITE-ProRule" id="PRU00047"/>
    </source>
</evidence>
<gene>
    <name evidence="4" type="ORF">CPELLU_LOCUS20104</name>
</gene>
<dbReference type="GO" id="GO:0008270">
    <property type="term" value="F:zinc ion binding"/>
    <property type="evidence" value="ECO:0007669"/>
    <property type="project" value="UniProtKB-KW"/>
</dbReference>
<evidence type="ECO:0000256" key="2">
    <source>
        <dbReference type="SAM" id="SignalP"/>
    </source>
</evidence>
<dbReference type="EMBL" id="CAJVQA010055917">
    <property type="protein sequence ID" value="CAG8825491.1"/>
    <property type="molecule type" value="Genomic_DNA"/>
</dbReference>
<dbReference type="Proteomes" id="UP000789759">
    <property type="component" value="Unassembled WGS sequence"/>
</dbReference>
<comment type="caution">
    <text evidence="4">The sequence shown here is derived from an EMBL/GenBank/DDBJ whole genome shotgun (WGS) entry which is preliminary data.</text>
</comment>
<sequence>MFWKKIQKFLLILLIINLLISQTYAARCGIYGNRGHNRRTCPTHMIHYGSIPYDRNYAMVPYNQNRALVPYRNPISFPQKSMFFSNKDNIMNNWKVPWATNVVIKTHPYHGRTCTRCGAMGHGKGKCPIPDANVNA</sequence>
<feature type="domain" description="CCHC-type" evidence="3">
    <location>
        <begin position="114"/>
        <end position="128"/>
    </location>
</feature>
<evidence type="ECO:0000259" key="3">
    <source>
        <dbReference type="PROSITE" id="PS50158"/>
    </source>
</evidence>
<keyword evidence="1" id="KW-0863">Zinc-finger</keyword>
<dbReference type="InterPro" id="IPR001878">
    <property type="entry name" value="Znf_CCHC"/>
</dbReference>
<dbReference type="SUPFAM" id="SSF57756">
    <property type="entry name" value="Retrovirus zinc finger-like domains"/>
    <property type="match status" value="1"/>
</dbReference>